<feature type="domain" description="DNA2/NAM7 helicase-like C-terminal" evidence="8">
    <location>
        <begin position="677"/>
        <end position="845"/>
    </location>
</feature>
<evidence type="ECO:0000256" key="4">
    <source>
        <dbReference type="ARBA" id="ARBA00022806"/>
    </source>
</evidence>
<keyword evidence="10" id="KW-1185">Reference proteome</keyword>
<dbReference type="AlphaFoldDB" id="A0A449BC69"/>
<keyword evidence="2" id="KW-0547">Nucleotide-binding</keyword>
<protein>
    <submittedName>
        <fullName evidence="9">Putative DNA helicase</fullName>
    </submittedName>
</protein>
<dbReference type="GO" id="GO:0005524">
    <property type="term" value="F:ATP binding"/>
    <property type="evidence" value="ECO:0007669"/>
    <property type="project" value="UniProtKB-KW"/>
</dbReference>
<dbReference type="InterPro" id="IPR041677">
    <property type="entry name" value="DNA2/NAM7_AAA_11"/>
</dbReference>
<dbReference type="Gene3D" id="3.40.50.300">
    <property type="entry name" value="P-loop containing nucleotide triphosphate hydrolases"/>
    <property type="match status" value="2"/>
</dbReference>
<keyword evidence="4 9" id="KW-0347">Helicase</keyword>
<dbReference type="KEGG" id="aaxa:NCTC10138_00263"/>
<dbReference type="SUPFAM" id="SSF52540">
    <property type="entry name" value="P-loop containing nucleoside triphosphate hydrolases"/>
    <property type="match status" value="1"/>
</dbReference>
<gene>
    <name evidence="9" type="ORF">NCTC10138_00263</name>
</gene>
<evidence type="ECO:0000256" key="1">
    <source>
        <dbReference type="ARBA" id="ARBA00007913"/>
    </source>
</evidence>
<dbReference type="InterPro" id="IPR050534">
    <property type="entry name" value="Coronavir_polyprotein_1ab"/>
</dbReference>
<keyword evidence="3" id="KW-0378">Hydrolase</keyword>
<dbReference type="Pfam" id="PF13086">
    <property type="entry name" value="AAA_11"/>
    <property type="match status" value="1"/>
</dbReference>
<keyword evidence="6" id="KW-0175">Coiled coil</keyword>
<proteinExistence type="inferred from homology"/>
<evidence type="ECO:0000256" key="6">
    <source>
        <dbReference type="SAM" id="Coils"/>
    </source>
</evidence>
<evidence type="ECO:0000313" key="10">
    <source>
        <dbReference type="Proteomes" id="UP000289841"/>
    </source>
</evidence>
<keyword evidence="5" id="KW-0067">ATP-binding</keyword>
<dbReference type="GO" id="GO:0016787">
    <property type="term" value="F:hydrolase activity"/>
    <property type="evidence" value="ECO:0007669"/>
    <property type="project" value="UniProtKB-KW"/>
</dbReference>
<evidence type="ECO:0000259" key="7">
    <source>
        <dbReference type="Pfam" id="PF13086"/>
    </source>
</evidence>
<dbReference type="InterPro" id="IPR041679">
    <property type="entry name" value="DNA2/NAM7-like_C"/>
</dbReference>
<feature type="domain" description="DNA2/NAM7 helicase helicase" evidence="7">
    <location>
        <begin position="337"/>
        <end position="646"/>
    </location>
</feature>
<dbReference type="Proteomes" id="UP000289841">
    <property type="component" value="Chromosome"/>
</dbReference>
<evidence type="ECO:0000256" key="5">
    <source>
        <dbReference type="ARBA" id="ARBA00022840"/>
    </source>
</evidence>
<dbReference type="EMBL" id="LR215048">
    <property type="protein sequence ID" value="VEU79910.1"/>
    <property type="molecule type" value="Genomic_DNA"/>
</dbReference>
<organism evidence="9 10">
    <name type="scientific">Haploplasma axanthum</name>
    <name type="common">Acholeplasma axanthum</name>
    <dbReference type="NCBI Taxonomy" id="29552"/>
    <lineage>
        <taxon>Bacteria</taxon>
        <taxon>Bacillati</taxon>
        <taxon>Mycoplasmatota</taxon>
        <taxon>Mollicutes</taxon>
        <taxon>Acholeplasmatales</taxon>
        <taxon>Acholeplasmataceae</taxon>
        <taxon>Haploplasma</taxon>
    </lineage>
</organism>
<comment type="similarity">
    <text evidence="1">Belongs to the DNA2/NAM7 helicase family.</text>
</comment>
<dbReference type="InterPro" id="IPR047187">
    <property type="entry name" value="SF1_C_Upf1"/>
</dbReference>
<dbReference type="CDD" id="cd18808">
    <property type="entry name" value="SF1_C_Upf1"/>
    <property type="match status" value="1"/>
</dbReference>
<dbReference type="Pfam" id="PF13087">
    <property type="entry name" value="AAA_12"/>
    <property type="match status" value="1"/>
</dbReference>
<dbReference type="CDD" id="cd17934">
    <property type="entry name" value="DEXXQc_Upf1-like"/>
    <property type="match status" value="1"/>
</dbReference>
<evidence type="ECO:0000256" key="3">
    <source>
        <dbReference type="ARBA" id="ARBA00022801"/>
    </source>
</evidence>
<dbReference type="PANTHER" id="PTHR43788">
    <property type="entry name" value="DNA2/NAM7 HELICASE FAMILY MEMBER"/>
    <property type="match status" value="1"/>
</dbReference>
<sequence>MIKKAISKAIKNRNWISIEYLNKKDEITNYWIAINDIDIENKGFRVSTFNVALMTENNDSILDTWISFDKIQNALLVENTKYDQPNGLIDKIESNLDRLEWLEYDTYSNGIIDYVYECMINEESPYQRETTLVKGIDQDKLEEVRIKEKYFLTYEQISDLVPKLEILSKQDQKNTFESVTLVLNMLSISTKRGLYVVAYKELDFNPKEKSLVLSPEINFNYTFAANTELKYKHHLKNYLDIDTEEFTNLFTHDQLKAKNMLHAEVLKHGEELDDKPYIMDLTRIVYIHIEKELDMIKLKQKEKQLSTPLKAFFGNMTGSFLSGRTRTVDVVLMDDRVNIDQLRVIYNSLTKPITYVQGPPGTGKTQTIINGLISAFFNGDKVLVSSNNNKPINDIYDKIMKLKSKNKNKDLYLPFIRLGNKEETLKSLNYIKKILPIIEKHKIYEDKLEVHARTSAEDMKKINELLSDYEERVELEEEIDSLTSMKENLNIELRGLIINQMIYDKRKRLESLPIIKDDDVKKSIKEIDDKFLVWLFFTGIKYYKRIFEPKNKEFLNILYVDDEDEKSRLFNSYLKDDKNFSNFQKIFPVILTTNQSAHRLGSQSESFDLVIIDEAGQSSIGYSLFAIARAKRLLLVGDQNQLKPVISMAKENNDILMKKYDISESYDYIENSILLSMQKVDTVSKYVLLRYHYRSHRDIINFSNKKYYNGQLKIPLKSSLEGNALEVLKVDTSNTARPTDKNTSLLEIDAIIRDINEKKYTDVGVITPFRNQANLIEEAFKSVGLSDVAVGTVHTFQGDEKDVIYLSSAITKHSNVKSFDWLKNNQELINVATTRAKKKFILVSDFNEIKRKSEDKNDFYELAEYTINNGKEIELTESTKTYFINGANFKNYDTKKEKEFLETINHLLTTADKYVLENKVRIASILNIYLTKEKYDFALKGEFDLVISRRVGNQNIPVVVVELDGKEHKENIEVIKKDKIKEEICRDNNIEIKRIDNKYSRRYIYIKSFLGEILR</sequence>
<dbReference type="PANTHER" id="PTHR43788:SF8">
    <property type="entry name" value="DNA-BINDING PROTEIN SMUBP-2"/>
    <property type="match status" value="1"/>
</dbReference>
<dbReference type="GO" id="GO:0043139">
    <property type="term" value="F:5'-3' DNA helicase activity"/>
    <property type="evidence" value="ECO:0007669"/>
    <property type="project" value="TreeGrafter"/>
</dbReference>
<feature type="coiled-coil region" evidence="6">
    <location>
        <begin position="452"/>
        <end position="492"/>
    </location>
</feature>
<evidence type="ECO:0000259" key="8">
    <source>
        <dbReference type="Pfam" id="PF13087"/>
    </source>
</evidence>
<dbReference type="STRING" id="1278311.GCA_000428705_00813"/>
<evidence type="ECO:0000256" key="2">
    <source>
        <dbReference type="ARBA" id="ARBA00022741"/>
    </source>
</evidence>
<name>A0A449BC69_HAPAX</name>
<dbReference type="RefSeq" id="WP_026390422.1">
    <property type="nucleotide sequence ID" value="NZ_LR215048.1"/>
</dbReference>
<dbReference type="InterPro" id="IPR027417">
    <property type="entry name" value="P-loop_NTPase"/>
</dbReference>
<dbReference type="OrthoDB" id="9757917at2"/>
<evidence type="ECO:0000313" key="9">
    <source>
        <dbReference type="EMBL" id="VEU79910.1"/>
    </source>
</evidence>
<accession>A0A449BC69</accession>
<reference evidence="9 10" key="1">
    <citation type="submission" date="2019-01" db="EMBL/GenBank/DDBJ databases">
        <authorList>
            <consortium name="Pathogen Informatics"/>
        </authorList>
    </citation>
    <scope>NUCLEOTIDE SEQUENCE [LARGE SCALE GENOMIC DNA]</scope>
    <source>
        <strain evidence="9 10">NCTC10138</strain>
    </source>
</reference>